<dbReference type="GO" id="GO:0004190">
    <property type="term" value="F:aspartic-type endopeptidase activity"/>
    <property type="evidence" value="ECO:0007669"/>
    <property type="project" value="InterPro"/>
</dbReference>
<evidence type="ECO:0000256" key="6">
    <source>
        <dbReference type="ARBA" id="ARBA00023136"/>
    </source>
</evidence>
<dbReference type="InterPro" id="IPR000045">
    <property type="entry name" value="Prepilin_IV_endopep_pep"/>
</dbReference>
<dbReference type="EMBL" id="QDDR01000009">
    <property type="protein sequence ID" value="PVE46259.1"/>
    <property type="molecule type" value="Genomic_DNA"/>
</dbReference>
<evidence type="ECO:0000313" key="11">
    <source>
        <dbReference type="Proteomes" id="UP000244810"/>
    </source>
</evidence>
<feature type="transmembrane region" description="Helical" evidence="7">
    <location>
        <begin position="152"/>
        <end position="169"/>
    </location>
</feature>
<feature type="transmembrane region" description="Helical" evidence="7">
    <location>
        <begin position="99"/>
        <end position="116"/>
    </location>
</feature>
<evidence type="ECO:0000256" key="1">
    <source>
        <dbReference type="ARBA" id="ARBA00004651"/>
    </source>
</evidence>
<dbReference type="PANTHER" id="PTHR30487:SF0">
    <property type="entry name" value="PREPILIN LEADER PEPTIDASE_N-METHYLTRANSFERASE-RELATED"/>
    <property type="match status" value="1"/>
</dbReference>
<organism evidence="10 11">
    <name type="scientific">Pararhodobacter aggregans</name>
    <dbReference type="NCBI Taxonomy" id="404875"/>
    <lineage>
        <taxon>Bacteria</taxon>
        <taxon>Pseudomonadati</taxon>
        <taxon>Pseudomonadota</taxon>
        <taxon>Alphaproteobacteria</taxon>
        <taxon>Rhodobacterales</taxon>
        <taxon>Paracoccaceae</taxon>
        <taxon>Pararhodobacter</taxon>
    </lineage>
</organism>
<feature type="domain" description="Prepilin type IV endopeptidase peptidase" evidence="8">
    <location>
        <begin position="105"/>
        <end position="217"/>
    </location>
</feature>
<evidence type="ECO:0000256" key="7">
    <source>
        <dbReference type="SAM" id="Phobius"/>
    </source>
</evidence>
<evidence type="ECO:0000313" key="10">
    <source>
        <dbReference type="EMBL" id="PVE46259.1"/>
    </source>
</evidence>
<evidence type="ECO:0000256" key="2">
    <source>
        <dbReference type="ARBA" id="ARBA00005801"/>
    </source>
</evidence>
<feature type="transmembrane region" description="Helical" evidence="7">
    <location>
        <begin position="205"/>
        <end position="222"/>
    </location>
</feature>
<comment type="caution">
    <text evidence="10">The sequence shown here is derived from an EMBL/GenBank/DDBJ whole genome shotgun (WGS) entry which is preliminary data.</text>
</comment>
<comment type="subcellular location">
    <subcellularLocation>
        <location evidence="1">Cell membrane</location>
        <topology evidence="1">Multi-pass membrane protein</topology>
    </subcellularLocation>
</comment>
<dbReference type="Proteomes" id="UP000244810">
    <property type="component" value="Unassembled WGS sequence"/>
</dbReference>
<dbReference type="InterPro" id="IPR050882">
    <property type="entry name" value="Prepilin_peptidase/N-MTase"/>
</dbReference>
<dbReference type="PANTHER" id="PTHR30487">
    <property type="entry name" value="TYPE 4 PREPILIN-LIKE PROTEINS LEADER PEPTIDE-PROCESSING ENZYME"/>
    <property type="match status" value="1"/>
</dbReference>
<feature type="transmembrane region" description="Helical" evidence="7">
    <location>
        <begin position="73"/>
        <end position="93"/>
    </location>
</feature>
<feature type="transmembrane region" description="Helical" evidence="7">
    <location>
        <begin position="181"/>
        <end position="199"/>
    </location>
</feature>
<evidence type="ECO:0000256" key="5">
    <source>
        <dbReference type="ARBA" id="ARBA00022989"/>
    </source>
</evidence>
<evidence type="ECO:0000259" key="8">
    <source>
        <dbReference type="Pfam" id="PF01478"/>
    </source>
</evidence>
<protein>
    <submittedName>
        <fullName evidence="10">Prepilin peptidase</fullName>
    </submittedName>
</protein>
<dbReference type="InterPro" id="IPR010627">
    <property type="entry name" value="Prepilin_pept_A24_N"/>
</dbReference>
<keyword evidence="11" id="KW-1185">Reference proteome</keyword>
<name>A0A2T7UNQ2_9RHOB</name>
<evidence type="ECO:0000259" key="9">
    <source>
        <dbReference type="Pfam" id="PF06750"/>
    </source>
</evidence>
<feature type="transmembrane region" description="Helical" evidence="7">
    <location>
        <begin position="234"/>
        <end position="251"/>
    </location>
</feature>
<dbReference type="GO" id="GO:0005886">
    <property type="term" value="C:plasma membrane"/>
    <property type="evidence" value="ECO:0007669"/>
    <property type="project" value="UniProtKB-SubCell"/>
</dbReference>
<accession>A0A2T7UNQ2</accession>
<keyword evidence="5 7" id="KW-1133">Transmembrane helix</keyword>
<dbReference type="Pfam" id="PF01478">
    <property type="entry name" value="Peptidase_A24"/>
    <property type="match status" value="1"/>
</dbReference>
<evidence type="ECO:0000256" key="4">
    <source>
        <dbReference type="ARBA" id="ARBA00022692"/>
    </source>
</evidence>
<keyword evidence="6 7" id="KW-0472">Membrane</keyword>
<proteinExistence type="inferred from homology"/>
<dbReference type="AlphaFoldDB" id="A0A2T7UNQ2"/>
<keyword evidence="4 7" id="KW-0812">Transmembrane</keyword>
<reference evidence="10 11" key="1">
    <citation type="journal article" date="2011" name="Syst. Appl. Microbiol.">
        <title>Defluviimonas denitrificans gen. nov., sp. nov., and Pararhodobacter aggregans gen. nov., sp. nov., non-phototrophic Rhodobacteraceae from the biofilter of a marine aquaculture.</title>
        <authorList>
            <person name="Foesel B.U."/>
            <person name="Drake H.L."/>
            <person name="Schramm A."/>
        </authorList>
    </citation>
    <scope>NUCLEOTIDE SEQUENCE [LARGE SCALE GENOMIC DNA]</scope>
    <source>
        <strain evidence="10 11">D1-19</strain>
    </source>
</reference>
<keyword evidence="3" id="KW-1003">Cell membrane</keyword>
<feature type="transmembrane region" description="Helical" evidence="7">
    <location>
        <begin position="123"/>
        <end position="140"/>
    </location>
</feature>
<gene>
    <name evidence="10" type="ORF">DDE23_16565</name>
</gene>
<comment type="similarity">
    <text evidence="2">Belongs to the peptidase A24 family.</text>
</comment>
<dbReference type="GO" id="GO:0006465">
    <property type="term" value="P:signal peptide processing"/>
    <property type="evidence" value="ECO:0007669"/>
    <property type="project" value="TreeGrafter"/>
</dbReference>
<dbReference type="Pfam" id="PF06750">
    <property type="entry name" value="A24_N_bact"/>
    <property type="match status" value="1"/>
</dbReference>
<feature type="domain" description="Prepilin peptidase A24 N-terminal" evidence="9">
    <location>
        <begin position="9"/>
        <end position="87"/>
    </location>
</feature>
<sequence length="253" mass="26006">MTLALLLGLLGAAMGSFAALLAERLVRGEGFVAARSRCRSCGTALGAAELVPLLSYPLLGGRCRHCRAPIPPVLWQAEITGMLMGVAAGALAWDPWRGLLMAGWMWSLLALAVADLRWFRLPLPLLALNAALGFGMAMAGDGLGWPLPGDRLTIALAGAAAGGGAFWLIRAAYARFAGRAGMGLGDVLLAAALGLALGIPRLPTVVLLAALAALSLAVIRALVKGRSLRRLGRVPFGAALALAAALVAVFVPY</sequence>
<dbReference type="OrthoDB" id="9789291at2"/>
<dbReference type="RefSeq" id="WP_107753121.1">
    <property type="nucleotide sequence ID" value="NZ_QBKF01000009.1"/>
</dbReference>
<evidence type="ECO:0000256" key="3">
    <source>
        <dbReference type="ARBA" id="ARBA00022475"/>
    </source>
</evidence>